<reference evidence="3 4" key="1">
    <citation type="submission" date="2021-06" db="EMBL/GenBank/DDBJ databases">
        <title>Caerostris darwini draft genome.</title>
        <authorList>
            <person name="Kono N."/>
            <person name="Arakawa K."/>
        </authorList>
    </citation>
    <scope>NUCLEOTIDE SEQUENCE [LARGE SCALE GENOMIC DNA]</scope>
</reference>
<accession>A0AAV4SWL4</accession>
<comment type="caution">
    <text evidence="3">The sequence shown here is derived from an EMBL/GenBank/DDBJ whole genome shotgun (WGS) entry which is preliminary data.</text>
</comment>
<sequence length="113" mass="12396">MCEGASRPAKSQVVFLKSEKTNNGNSSAESLSYSFRGFNRSFILRMSPAEGLLSTTFHVLTVTEGASNSSLEFNRAPFLRNCIYEGFVENEKGSAVTMSVCNGLVSCFLLSFW</sequence>
<evidence type="ECO:0000256" key="1">
    <source>
        <dbReference type="ARBA" id="ARBA00023157"/>
    </source>
</evidence>
<gene>
    <name evidence="3" type="ORF">CDAR_242961</name>
</gene>
<feature type="domain" description="Peptidase M12B propeptide" evidence="2">
    <location>
        <begin position="21"/>
        <end position="89"/>
    </location>
</feature>
<evidence type="ECO:0000259" key="2">
    <source>
        <dbReference type="Pfam" id="PF01562"/>
    </source>
</evidence>
<name>A0AAV4SWL4_9ARAC</name>
<protein>
    <recommendedName>
        <fullName evidence="2">Peptidase M12B propeptide domain-containing protein</fullName>
    </recommendedName>
</protein>
<keyword evidence="1" id="KW-1015">Disulfide bond</keyword>
<organism evidence="3 4">
    <name type="scientific">Caerostris darwini</name>
    <dbReference type="NCBI Taxonomy" id="1538125"/>
    <lineage>
        <taxon>Eukaryota</taxon>
        <taxon>Metazoa</taxon>
        <taxon>Ecdysozoa</taxon>
        <taxon>Arthropoda</taxon>
        <taxon>Chelicerata</taxon>
        <taxon>Arachnida</taxon>
        <taxon>Araneae</taxon>
        <taxon>Araneomorphae</taxon>
        <taxon>Entelegynae</taxon>
        <taxon>Araneoidea</taxon>
        <taxon>Araneidae</taxon>
        <taxon>Caerostris</taxon>
    </lineage>
</organism>
<keyword evidence="4" id="KW-1185">Reference proteome</keyword>
<proteinExistence type="predicted"/>
<dbReference type="Pfam" id="PF01562">
    <property type="entry name" value="Pep_M12B_propep"/>
    <property type="match status" value="1"/>
</dbReference>
<dbReference type="InterPro" id="IPR002870">
    <property type="entry name" value="Peptidase_M12B_N"/>
</dbReference>
<evidence type="ECO:0000313" key="4">
    <source>
        <dbReference type="Proteomes" id="UP001054837"/>
    </source>
</evidence>
<dbReference type="Proteomes" id="UP001054837">
    <property type="component" value="Unassembled WGS sequence"/>
</dbReference>
<dbReference type="EMBL" id="BPLQ01008447">
    <property type="protein sequence ID" value="GIY37389.1"/>
    <property type="molecule type" value="Genomic_DNA"/>
</dbReference>
<dbReference type="AlphaFoldDB" id="A0AAV4SWL4"/>
<evidence type="ECO:0000313" key="3">
    <source>
        <dbReference type="EMBL" id="GIY37389.1"/>
    </source>
</evidence>